<dbReference type="Proteomes" id="UP000306421">
    <property type="component" value="Unassembled WGS sequence"/>
</dbReference>
<comment type="catalytic activity">
    <reaction evidence="10 11">
        <text>nicotinate beta-D-ribonucleotide + ATP + H(+) = deamido-NAD(+) + diphosphate</text>
        <dbReference type="Rhea" id="RHEA:22860"/>
        <dbReference type="ChEBI" id="CHEBI:15378"/>
        <dbReference type="ChEBI" id="CHEBI:30616"/>
        <dbReference type="ChEBI" id="CHEBI:33019"/>
        <dbReference type="ChEBI" id="CHEBI:57502"/>
        <dbReference type="ChEBI" id="CHEBI:58437"/>
        <dbReference type="EC" id="2.7.7.18"/>
    </reaction>
</comment>
<evidence type="ECO:0000256" key="11">
    <source>
        <dbReference type="HAMAP-Rule" id="MF_00244"/>
    </source>
</evidence>
<keyword evidence="4 11" id="KW-0662">Pyridine nucleotide biosynthesis</keyword>
<keyword evidence="15" id="KW-1185">Reference proteome</keyword>
<dbReference type="EC" id="2.7.7.18" evidence="11"/>
<dbReference type="Proteomes" id="UP000251035">
    <property type="component" value="Unassembled WGS sequence"/>
</dbReference>
<evidence type="ECO:0000256" key="7">
    <source>
        <dbReference type="ARBA" id="ARBA00022741"/>
    </source>
</evidence>
<evidence type="ECO:0000256" key="1">
    <source>
        <dbReference type="ARBA" id="ARBA00002324"/>
    </source>
</evidence>
<comment type="function">
    <text evidence="1 11">Catalyzes the reversible adenylation of nicotinate mononucleotide (NaMN) to nicotinic acid adenine dinucleotide (NaAD).</text>
</comment>
<evidence type="ECO:0000313" key="16">
    <source>
        <dbReference type="Proteomes" id="UP000306421"/>
    </source>
</evidence>
<keyword evidence="9 11" id="KW-0520">NAD</keyword>
<dbReference type="EMBL" id="QFGG01000003">
    <property type="protein sequence ID" value="TID44677.1"/>
    <property type="molecule type" value="Genomic_DNA"/>
</dbReference>
<dbReference type="SUPFAM" id="SSF52374">
    <property type="entry name" value="Nucleotidylyl transferase"/>
    <property type="match status" value="1"/>
</dbReference>
<proteinExistence type="inferred from homology"/>
<accession>A0AB38N595</accession>
<dbReference type="CDD" id="cd02165">
    <property type="entry name" value="NMNAT"/>
    <property type="match status" value="1"/>
</dbReference>
<dbReference type="GO" id="GO:0009435">
    <property type="term" value="P:NAD+ biosynthetic process"/>
    <property type="evidence" value="ECO:0007669"/>
    <property type="project" value="UniProtKB-UniRule"/>
</dbReference>
<evidence type="ECO:0000259" key="12">
    <source>
        <dbReference type="Pfam" id="PF01467"/>
    </source>
</evidence>
<evidence type="ECO:0000256" key="3">
    <source>
        <dbReference type="ARBA" id="ARBA00009014"/>
    </source>
</evidence>
<evidence type="ECO:0000313" key="14">
    <source>
        <dbReference type="EMBL" id="TID44677.1"/>
    </source>
</evidence>
<evidence type="ECO:0000256" key="5">
    <source>
        <dbReference type="ARBA" id="ARBA00022679"/>
    </source>
</evidence>
<keyword evidence="5 11" id="KW-0808">Transferase</keyword>
<evidence type="ECO:0000313" key="13">
    <source>
        <dbReference type="EMBL" id="PUT47162.1"/>
    </source>
</evidence>
<comment type="caution">
    <text evidence="14">The sequence shown here is derived from an EMBL/GenBank/DDBJ whole genome shotgun (WGS) entry which is preliminary data.</text>
</comment>
<evidence type="ECO:0000256" key="9">
    <source>
        <dbReference type="ARBA" id="ARBA00023027"/>
    </source>
</evidence>
<dbReference type="Gene3D" id="3.40.50.620">
    <property type="entry name" value="HUPs"/>
    <property type="match status" value="1"/>
</dbReference>
<reference evidence="13 15" key="1">
    <citation type="submission" date="2018-04" db="EMBL/GenBank/DDBJ databases">
        <title>Whole genome sequence comparison of clinical and drinking water Legionella pneumophila isolates associated with the Flint Water Crisis.</title>
        <authorList>
            <person name="Garner E."/>
            <person name="Brown C."/>
            <person name="Schwake O."/>
            <person name="Coil D."/>
            <person name="Jospin G."/>
            <person name="Eisen J."/>
            <person name="Edwards M."/>
            <person name="Pruden A."/>
        </authorList>
    </citation>
    <scope>NUCLEOTIDE SEQUENCE [LARGE SCALE GENOMIC DNA]</scope>
    <source>
        <strain evidence="13 15">Genessee03</strain>
    </source>
</reference>
<dbReference type="GO" id="GO:0005524">
    <property type="term" value="F:ATP binding"/>
    <property type="evidence" value="ECO:0007669"/>
    <property type="project" value="UniProtKB-KW"/>
</dbReference>
<dbReference type="NCBIfam" id="TIGR00482">
    <property type="entry name" value="nicotinate (nicotinamide) nucleotide adenylyltransferase"/>
    <property type="match status" value="1"/>
</dbReference>
<dbReference type="HAMAP" id="MF_00244">
    <property type="entry name" value="NaMN_adenylyltr"/>
    <property type="match status" value="1"/>
</dbReference>
<dbReference type="InterPro" id="IPR004821">
    <property type="entry name" value="Cyt_trans-like"/>
</dbReference>
<dbReference type="InterPro" id="IPR005248">
    <property type="entry name" value="NadD/NMNAT"/>
</dbReference>
<dbReference type="EMBL" id="QCXM01000008">
    <property type="protein sequence ID" value="PUT47162.1"/>
    <property type="molecule type" value="Genomic_DNA"/>
</dbReference>
<feature type="domain" description="Cytidyltransferase-like" evidence="12">
    <location>
        <begin position="15"/>
        <end position="197"/>
    </location>
</feature>
<dbReference type="Pfam" id="PF01467">
    <property type="entry name" value="CTP_transf_like"/>
    <property type="match status" value="1"/>
</dbReference>
<dbReference type="NCBIfam" id="NF000839">
    <property type="entry name" value="PRK00071.1-1"/>
    <property type="match status" value="1"/>
</dbReference>
<evidence type="ECO:0000256" key="4">
    <source>
        <dbReference type="ARBA" id="ARBA00022642"/>
    </source>
</evidence>
<dbReference type="PANTHER" id="PTHR39321:SF3">
    <property type="entry name" value="PHOSPHOPANTETHEINE ADENYLYLTRANSFERASE"/>
    <property type="match status" value="1"/>
</dbReference>
<evidence type="ECO:0000256" key="8">
    <source>
        <dbReference type="ARBA" id="ARBA00022840"/>
    </source>
</evidence>
<evidence type="ECO:0000313" key="15">
    <source>
        <dbReference type="Proteomes" id="UP000251035"/>
    </source>
</evidence>
<evidence type="ECO:0000256" key="2">
    <source>
        <dbReference type="ARBA" id="ARBA00005019"/>
    </source>
</evidence>
<sequence>MLGSTGPIILNNLILYGGTFDPVHQGHMNTALAVQNHFHFDCFSFLPCRIPLLKEEAHASGEQRVAMLTLALAELPATLNFKIDCTEIERDSPSYMVTTLSQLREKRGDELPITLLLGQDTFYQLPAWHQWEKLLGLCNLLVIKRPSVVVQPPKALQLLLRHHENQQEGLLLTEKAGVIQQFNAGQYPISSTEIRRRLREGESISSGLSPISVMEYINAHGLYR</sequence>
<dbReference type="PANTHER" id="PTHR39321">
    <property type="entry name" value="NICOTINATE-NUCLEOTIDE ADENYLYLTRANSFERASE-RELATED"/>
    <property type="match status" value="1"/>
</dbReference>
<dbReference type="AlphaFoldDB" id="A0AB38N595"/>
<dbReference type="GO" id="GO:0004515">
    <property type="term" value="F:nicotinate-nucleotide adenylyltransferase activity"/>
    <property type="evidence" value="ECO:0007669"/>
    <property type="project" value="UniProtKB-UniRule"/>
</dbReference>
<keyword evidence="7 11" id="KW-0547">Nucleotide-binding</keyword>
<comment type="similarity">
    <text evidence="3 11">Belongs to the NadD family.</text>
</comment>
<reference evidence="14 16" key="2">
    <citation type="submission" date="2018-04" db="EMBL/GenBank/DDBJ databases">
        <title>Whole genome sequence comparison of clinical and drinking water Legionella pneumophila isolates.</title>
        <authorList>
            <person name="Garner E."/>
        </authorList>
    </citation>
    <scope>NUCLEOTIDE SEQUENCE [LARGE SCALE GENOMIC DNA]</scope>
    <source>
        <strain evidence="14 16">WH02</strain>
    </source>
</reference>
<comment type="pathway">
    <text evidence="2 11">Cofactor biosynthesis; NAD(+) biosynthesis; deamido-NAD(+) from nicotinate D-ribonucleotide: step 1/1.</text>
</comment>
<name>A0AB38N595_9GAMM</name>
<organism evidence="14 16">
    <name type="scientific">Legionella taurinensis</name>
    <dbReference type="NCBI Taxonomy" id="70611"/>
    <lineage>
        <taxon>Bacteria</taxon>
        <taxon>Pseudomonadati</taxon>
        <taxon>Pseudomonadota</taxon>
        <taxon>Gammaproteobacteria</taxon>
        <taxon>Legionellales</taxon>
        <taxon>Legionellaceae</taxon>
        <taxon>Legionella</taxon>
    </lineage>
</organism>
<keyword evidence="6 11" id="KW-0548">Nucleotidyltransferase</keyword>
<keyword evidence="8 11" id="KW-0067">ATP-binding</keyword>
<protein>
    <recommendedName>
        <fullName evidence="11">Probable nicotinate-nucleotide adenylyltransferase</fullName>
        <ecNumber evidence="11">2.7.7.18</ecNumber>
    </recommendedName>
    <alternativeName>
        <fullName evidence="11">Deamido-NAD(+) diphosphorylase</fullName>
    </alternativeName>
    <alternativeName>
        <fullName evidence="11">Deamido-NAD(+) pyrophosphorylase</fullName>
    </alternativeName>
    <alternativeName>
        <fullName evidence="11">Nicotinate mononucleotide adenylyltransferase</fullName>
        <shortName evidence="11">NaMN adenylyltransferase</shortName>
    </alternativeName>
</protein>
<gene>
    <name evidence="11" type="primary">nadD</name>
    <name evidence="13" type="ORF">DB745_09055</name>
    <name evidence="14" type="ORF">DIZ81_04045</name>
</gene>
<evidence type="ECO:0000256" key="10">
    <source>
        <dbReference type="ARBA" id="ARBA00048721"/>
    </source>
</evidence>
<dbReference type="InterPro" id="IPR014729">
    <property type="entry name" value="Rossmann-like_a/b/a_fold"/>
</dbReference>
<evidence type="ECO:0000256" key="6">
    <source>
        <dbReference type="ARBA" id="ARBA00022695"/>
    </source>
</evidence>